<dbReference type="PROSITE" id="PS50110">
    <property type="entry name" value="RESPONSE_REGULATORY"/>
    <property type="match status" value="2"/>
</dbReference>
<proteinExistence type="predicted"/>
<dbReference type="SMART" id="SM00304">
    <property type="entry name" value="HAMP"/>
    <property type="match status" value="1"/>
</dbReference>
<keyword evidence="6" id="KW-0418">Kinase</keyword>
<protein>
    <recommendedName>
        <fullName evidence="3">histidine kinase</fullName>
        <ecNumber evidence="3">2.7.13.3</ecNumber>
    </recommendedName>
</protein>
<dbReference type="PROSITE" id="PS50885">
    <property type="entry name" value="HAMP"/>
    <property type="match status" value="1"/>
</dbReference>
<dbReference type="SMART" id="SM00388">
    <property type="entry name" value="HisKA"/>
    <property type="match status" value="1"/>
</dbReference>
<evidence type="ECO:0000256" key="7">
    <source>
        <dbReference type="ARBA" id="ARBA00023012"/>
    </source>
</evidence>
<evidence type="ECO:0000256" key="5">
    <source>
        <dbReference type="ARBA" id="ARBA00022679"/>
    </source>
</evidence>
<dbReference type="FunFam" id="3.30.565.10:FF:000010">
    <property type="entry name" value="Sensor histidine kinase RcsC"/>
    <property type="match status" value="1"/>
</dbReference>
<dbReference type="InterPro" id="IPR003594">
    <property type="entry name" value="HATPase_dom"/>
</dbReference>
<keyword evidence="10" id="KW-1133">Transmembrane helix</keyword>
<keyword evidence="7" id="KW-0902">Two-component regulatory system</keyword>
<evidence type="ECO:0000256" key="2">
    <source>
        <dbReference type="ARBA" id="ARBA00004370"/>
    </source>
</evidence>
<dbReference type="Pfam" id="PF02518">
    <property type="entry name" value="HATPase_c"/>
    <property type="match status" value="1"/>
</dbReference>
<evidence type="ECO:0000259" key="12">
    <source>
        <dbReference type="PROSITE" id="PS50110"/>
    </source>
</evidence>
<dbReference type="Gene3D" id="3.40.50.2300">
    <property type="match status" value="2"/>
</dbReference>
<dbReference type="CDD" id="cd06225">
    <property type="entry name" value="HAMP"/>
    <property type="match status" value="1"/>
</dbReference>
<dbReference type="Pfam" id="PF00672">
    <property type="entry name" value="HAMP"/>
    <property type="match status" value="1"/>
</dbReference>
<dbReference type="CDD" id="cd00156">
    <property type="entry name" value="REC"/>
    <property type="match status" value="1"/>
</dbReference>
<dbReference type="InterPro" id="IPR011006">
    <property type="entry name" value="CheY-like_superfamily"/>
</dbReference>
<dbReference type="Gene3D" id="1.10.287.130">
    <property type="match status" value="1"/>
</dbReference>
<sequence length="761" mass="82362">MGTLSLSPANWLSALPFRAKLTGLTLGIAGLVLLVSTVGVMLVQYSHERASAGQHYRQLSEVLASNLGAAVVFADAAAAEEILHSANVVPDILWIDAEDARGKALAGYLSPSLSLQAKLALDKQIELPVGRAAFSDAGDIGVYRMPIVADGHAVGTLCLAFRFRPLQTIVLEMLPVSAVLLAVCMALAIALATVMRRMVFRPLDSLRLAMQDVRASGDLEARVEPSEDPDFNTIIESYNTMLDQIEGQHARLELAMGELSEASEASESANIAKSEFLANMSHELRTPLNAIIGYADMLREDLARAGMERSLEDVGWICSSSYQLLDLINSLLDLSKIEAGKMELDLHSFETRKVLDEVEALLTPLAAKQSNMLTVEMEPEAAQMFGDSTKLRQILLNLGSNACKFTNEGFIAIHARRDGDYVVFSVSDTGIGIGEDDIARLFQPFTQSDASTTRRFGGTGLGLALIDNFTKMMNGRVEVSSEPGFGSVFTVYLPADMRAPEEIAADAMVSSPVERPERMQPLALIIEDEQSSVELLRRILSRVGYADAVAGDGVSGLAQARALQPDVILMDITLPKLDGWGLLDQLAQDPATRDIPAIVISVDDRRKVSLEKGASDHLVKPVRGEELEAILRLYTRRHGEQILLVEDDAATARLYESGLRQAGYSVACAATGEQAEACLRQNRFALVITDLKMPDGDGYSLMRHLSALPEGDQPPVLVITGQPINAVERNILDKRSCGILVKNGLSPRQLVSSVHEVLHAA</sequence>
<dbReference type="Pfam" id="PF17152">
    <property type="entry name" value="CHASE8"/>
    <property type="match status" value="1"/>
</dbReference>
<dbReference type="PANTHER" id="PTHR43047">
    <property type="entry name" value="TWO-COMPONENT HISTIDINE PROTEIN KINASE"/>
    <property type="match status" value="1"/>
</dbReference>
<keyword evidence="5" id="KW-0808">Transferase</keyword>
<evidence type="ECO:0000259" key="11">
    <source>
        <dbReference type="PROSITE" id="PS50109"/>
    </source>
</evidence>
<dbReference type="InterPro" id="IPR003661">
    <property type="entry name" value="HisK_dim/P_dom"/>
</dbReference>
<dbReference type="CDD" id="cd00082">
    <property type="entry name" value="HisKA"/>
    <property type="match status" value="1"/>
</dbReference>
<feature type="domain" description="HAMP" evidence="13">
    <location>
        <begin position="197"/>
        <end position="250"/>
    </location>
</feature>
<dbReference type="SUPFAM" id="SSF55874">
    <property type="entry name" value="ATPase domain of HSP90 chaperone/DNA topoisomerase II/histidine kinase"/>
    <property type="match status" value="1"/>
</dbReference>
<keyword evidence="10" id="KW-0812">Transmembrane</keyword>
<feature type="modified residue" description="4-aspartylphosphate" evidence="8">
    <location>
        <position position="571"/>
    </location>
</feature>
<dbReference type="InterPro" id="IPR033417">
    <property type="entry name" value="CHASE8"/>
</dbReference>
<dbReference type="Gene3D" id="3.30.565.10">
    <property type="entry name" value="Histidine kinase-like ATPase, C-terminal domain"/>
    <property type="match status" value="1"/>
</dbReference>
<organism evidence="14 15">
    <name type="scientific">Novosphingobium umbonatum</name>
    <dbReference type="NCBI Taxonomy" id="1908524"/>
    <lineage>
        <taxon>Bacteria</taxon>
        <taxon>Pseudomonadati</taxon>
        <taxon>Pseudomonadota</taxon>
        <taxon>Alphaproteobacteria</taxon>
        <taxon>Sphingomonadales</taxon>
        <taxon>Sphingomonadaceae</taxon>
        <taxon>Novosphingobium</taxon>
    </lineage>
</organism>
<dbReference type="Proteomes" id="UP000282837">
    <property type="component" value="Unassembled WGS sequence"/>
</dbReference>
<dbReference type="GO" id="GO:0000155">
    <property type="term" value="F:phosphorelay sensor kinase activity"/>
    <property type="evidence" value="ECO:0007669"/>
    <property type="project" value="InterPro"/>
</dbReference>
<evidence type="ECO:0000256" key="1">
    <source>
        <dbReference type="ARBA" id="ARBA00000085"/>
    </source>
</evidence>
<evidence type="ECO:0000256" key="10">
    <source>
        <dbReference type="SAM" id="Phobius"/>
    </source>
</evidence>
<evidence type="ECO:0000256" key="4">
    <source>
        <dbReference type="ARBA" id="ARBA00022553"/>
    </source>
</evidence>
<feature type="modified residue" description="4-aspartylphosphate" evidence="8">
    <location>
        <position position="690"/>
    </location>
</feature>
<feature type="domain" description="Response regulatory" evidence="12">
    <location>
        <begin position="641"/>
        <end position="758"/>
    </location>
</feature>
<dbReference type="EC" id="2.7.13.3" evidence="3"/>
<evidence type="ECO:0000256" key="3">
    <source>
        <dbReference type="ARBA" id="ARBA00012438"/>
    </source>
</evidence>
<dbReference type="Gene3D" id="6.10.340.10">
    <property type="match status" value="1"/>
</dbReference>
<dbReference type="InterPro" id="IPR005467">
    <property type="entry name" value="His_kinase_dom"/>
</dbReference>
<feature type="coiled-coil region" evidence="9">
    <location>
        <begin position="235"/>
        <end position="262"/>
    </location>
</feature>
<accession>A0A3S2VWV1</accession>
<dbReference type="InterPro" id="IPR036890">
    <property type="entry name" value="HATPase_C_sf"/>
</dbReference>
<feature type="domain" description="Histidine kinase" evidence="11">
    <location>
        <begin position="279"/>
        <end position="497"/>
    </location>
</feature>
<dbReference type="GO" id="GO:0005886">
    <property type="term" value="C:plasma membrane"/>
    <property type="evidence" value="ECO:0007669"/>
    <property type="project" value="TreeGrafter"/>
</dbReference>
<dbReference type="SUPFAM" id="SSF52172">
    <property type="entry name" value="CheY-like"/>
    <property type="match status" value="2"/>
</dbReference>
<dbReference type="PRINTS" id="PR00344">
    <property type="entry name" value="BCTRLSENSOR"/>
</dbReference>
<feature type="domain" description="Response regulatory" evidence="12">
    <location>
        <begin position="522"/>
        <end position="635"/>
    </location>
</feature>
<dbReference type="InterPro" id="IPR003660">
    <property type="entry name" value="HAMP_dom"/>
</dbReference>
<dbReference type="SUPFAM" id="SSF47384">
    <property type="entry name" value="Homodimeric domain of signal transducing histidine kinase"/>
    <property type="match status" value="1"/>
</dbReference>
<evidence type="ECO:0000256" key="8">
    <source>
        <dbReference type="PROSITE-ProRule" id="PRU00169"/>
    </source>
</evidence>
<dbReference type="PANTHER" id="PTHR43047:SF72">
    <property type="entry name" value="OSMOSENSING HISTIDINE PROTEIN KINASE SLN1"/>
    <property type="match status" value="1"/>
</dbReference>
<keyword evidence="10" id="KW-0472">Membrane</keyword>
<comment type="caution">
    <text evidence="14">The sequence shown here is derived from an EMBL/GenBank/DDBJ whole genome shotgun (WGS) entry which is preliminary data.</text>
</comment>
<evidence type="ECO:0000259" key="13">
    <source>
        <dbReference type="PROSITE" id="PS50885"/>
    </source>
</evidence>
<dbReference type="PROSITE" id="PS50109">
    <property type="entry name" value="HIS_KIN"/>
    <property type="match status" value="1"/>
</dbReference>
<dbReference type="InterPro" id="IPR036097">
    <property type="entry name" value="HisK_dim/P_sf"/>
</dbReference>
<evidence type="ECO:0000256" key="9">
    <source>
        <dbReference type="SAM" id="Coils"/>
    </source>
</evidence>
<dbReference type="Pfam" id="PF00512">
    <property type="entry name" value="HisKA"/>
    <property type="match status" value="1"/>
</dbReference>
<keyword evidence="4 8" id="KW-0597">Phosphoprotein</keyword>
<dbReference type="AlphaFoldDB" id="A0A3S2VWV1"/>
<name>A0A3S2VWV1_9SPHN</name>
<evidence type="ECO:0000313" key="14">
    <source>
        <dbReference type="EMBL" id="RVU07879.1"/>
    </source>
</evidence>
<dbReference type="OrthoDB" id="9801651at2"/>
<evidence type="ECO:0000313" key="15">
    <source>
        <dbReference type="Proteomes" id="UP000282837"/>
    </source>
</evidence>
<comment type="catalytic activity">
    <reaction evidence="1">
        <text>ATP + protein L-histidine = ADP + protein N-phospho-L-histidine.</text>
        <dbReference type="EC" id="2.7.13.3"/>
    </reaction>
</comment>
<feature type="transmembrane region" description="Helical" evidence="10">
    <location>
        <begin position="20"/>
        <end position="43"/>
    </location>
</feature>
<evidence type="ECO:0000256" key="6">
    <source>
        <dbReference type="ARBA" id="ARBA00022777"/>
    </source>
</evidence>
<dbReference type="EMBL" id="SACO01000001">
    <property type="protein sequence ID" value="RVU07879.1"/>
    <property type="molecule type" value="Genomic_DNA"/>
</dbReference>
<dbReference type="GO" id="GO:0009927">
    <property type="term" value="F:histidine phosphotransfer kinase activity"/>
    <property type="evidence" value="ECO:0007669"/>
    <property type="project" value="TreeGrafter"/>
</dbReference>
<dbReference type="InterPro" id="IPR001789">
    <property type="entry name" value="Sig_transdc_resp-reg_receiver"/>
</dbReference>
<gene>
    <name evidence="14" type="ORF">EOE18_02040</name>
</gene>
<dbReference type="CDD" id="cd16922">
    <property type="entry name" value="HATPase_EvgS-ArcB-TorS-like"/>
    <property type="match status" value="1"/>
</dbReference>
<dbReference type="RefSeq" id="WP_127705647.1">
    <property type="nucleotide sequence ID" value="NZ_SACO01000001.1"/>
</dbReference>
<comment type="subcellular location">
    <subcellularLocation>
        <location evidence="2">Membrane</location>
    </subcellularLocation>
</comment>
<keyword evidence="9" id="KW-0175">Coiled coil</keyword>
<dbReference type="SMART" id="SM00387">
    <property type="entry name" value="HATPase_c"/>
    <property type="match status" value="1"/>
</dbReference>
<feature type="transmembrane region" description="Helical" evidence="10">
    <location>
        <begin position="169"/>
        <end position="195"/>
    </location>
</feature>
<reference evidence="14 15" key="1">
    <citation type="submission" date="2019-01" db="EMBL/GenBank/DDBJ databases">
        <authorList>
            <person name="Chen W.-M."/>
        </authorList>
    </citation>
    <scope>NUCLEOTIDE SEQUENCE [LARGE SCALE GENOMIC DNA]</scope>
    <source>
        <strain evidence="14 15">FSY-9</strain>
    </source>
</reference>
<dbReference type="Pfam" id="PF00072">
    <property type="entry name" value="Response_reg"/>
    <property type="match status" value="2"/>
</dbReference>
<dbReference type="InterPro" id="IPR004358">
    <property type="entry name" value="Sig_transdc_His_kin-like_C"/>
</dbReference>
<dbReference type="SMART" id="SM00448">
    <property type="entry name" value="REC"/>
    <property type="match status" value="2"/>
</dbReference>
<keyword evidence="15" id="KW-1185">Reference proteome</keyword>